<dbReference type="AlphaFoldDB" id="A0A382VSU0"/>
<reference evidence="2" key="1">
    <citation type="submission" date="2018-05" db="EMBL/GenBank/DDBJ databases">
        <authorList>
            <person name="Lanie J.A."/>
            <person name="Ng W.-L."/>
            <person name="Kazmierczak K.M."/>
            <person name="Andrzejewski T.M."/>
            <person name="Davidsen T.M."/>
            <person name="Wayne K.J."/>
            <person name="Tettelin H."/>
            <person name="Glass J.I."/>
            <person name="Rusch D."/>
            <person name="Podicherti R."/>
            <person name="Tsui H.-C.T."/>
            <person name="Winkler M.E."/>
        </authorList>
    </citation>
    <scope>NUCLEOTIDE SEQUENCE</scope>
</reference>
<gene>
    <name evidence="2" type="ORF">METZ01_LOCUS402387</name>
</gene>
<protein>
    <submittedName>
        <fullName evidence="2">Uncharacterized protein</fullName>
    </submittedName>
</protein>
<proteinExistence type="predicted"/>
<evidence type="ECO:0000256" key="1">
    <source>
        <dbReference type="SAM" id="Phobius"/>
    </source>
</evidence>
<name>A0A382VSU0_9ZZZZ</name>
<dbReference type="EMBL" id="UINC01154317">
    <property type="protein sequence ID" value="SVD49533.1"/>
    <property type="molecule type" value="Genomic_DNA"/>
</dbReference>
<sequence length="68" mass="8248">REQFMSEFLVDYYDWAYGALQLLGGNTDLGYMLVNFLIFVFIQPGLMILFLVLWRKERSKYLRSRSWK</sequence>
<keyword evidence="1" id="KW-1133">Transmembrane helix</keyword>
<feature type="non-terminal residue" evidence="2">
    <location>
        <position position="1"/>
    </location>
</feature>
<accession>A0A382VSU0</accession>
<evidence type="ECO:0000313" key="2">
    <source>
        <dbReference type="EMBL" id="SVD49533.1"/>
    </source>
</evidence>
<keyword evidence="1" id="KW-0472">Membrane</keyword>
<feature type="transmembrane region" description="Helical" evidence="1">
    <location>
        <begin position="29"/>
        <end position="54"/>
    </location>
</feature>
<keyword evidence="1" id="KW-0812">Transmembrane</keyword>
<organism evidence="2">
    <name type="scientific">marine metagenome</name>
    <dbReference type="NCBI Taxonomy" id="408172"/>
    <lineage>
        <taxon>unclassified sequences</taxon>
        <taxon>metagenomes</taxon>
        <taxon>ecological metagenomes</taxon>
    </lineage>
</organism>